<dbReference type="Pfam" id="PF01797">
    <property type="entry name" value="Y1_Tnp"/>
    <property type="match status" value="1"/>
</dbReference>
<accession>A0A1M7Y542</accession>
<dbReference type="Gene3D" id="3.30.70.1290">
    <property type="entry name" value="Transposase IS200-like"/>
    <property type="match status" value="1"/>
</dbReference>
<dbReference type="STRING" id="1121416.SAMN02745220_01908"/>
<dbReference type="PANTHER" id="PTHR34322">
    <property type="entry name" value="TRANSPOSASE, Y1_TNP DOMAIN-CONTAINING"/>
    <property type="match status" value="1"/>
</dbReference>
<name>A0A1M7Y542_9BACT</name>
<sequence>MQRGHNRQTVFTCHEDFAYYRQNIIECKETFGCKVYAYCLMTNHVHLIIDPGNTPEAISLMMKRISGRQARYLNTREKRSGSLWEGRFKSSIISDHDYLLACCRYIELNPLRAGMVEKPDEYKWSSYGCRGLGKADQLVDLDRYYLALGETNVERQNAYADYVTKTIPEKELDLIRSAIQRNQLTGNHRYSRQIEDEHGIRIVNRGQGRPRKTER</sequence>
<evidence type="ECO:0000259" key="1">
    <source>
        <dbReference type="SMART" id="SM01321"/>
    </source>
</evidence>
<dbReference type="SMART" id="SM01321">
    <property type="entry name" value="Y1_Tnp"/>
    <property type="match status" value="1"/>
</dbReference>
<feature type="domain" description="Transposase IS200-like" evidence="1">
    <location>
        <begin position="1"/>
        <end position="109"/>
    </location>
</feature>
<dbReference type="Proteomes" id="UP000184603">
    <property type="component" value="Unassembled WGS sequence"/>
</dbReference>
<dbReference type="EMBL" id="FRFE01000007">
    <property type="protein sequence ID" value="SHO47536.1"/>
    <property type="molecule type" value="Genomic_DNA"/>
</dbReference>
<dbReference type="GO" id="GO:0006313">
    <property type="term" value="P:DNA transposition"/>
    <property type="evidence" value="ECO:0007669"/>
    <property type="project" value="InterPro"/>
</dbReference>
<proteinExistence type="predicted"/>
<reference evidence="2 3" key="1">
    <citation type="submission" date="2016-12" db="EMBL/GenBank/DDBJ databases">
        <authorList>
            <person name="Song W.-J."/>
            <person name="Kurnit D.M."/>
        </authorList>
    </citation>
    <scope>NUCLEOTIDE SEQUENCE [LARGE SCALE GENOMIC DNA]</scope>
    <source>
        <strain evidence="2 3">DSM 18488</strain>
    </source>
</reference>
<organism evidence="2 3">
    <name type="scientific">Desulfopila aestuarii DSM 18488</name>
    <dbReference type="NCBI Taxonomy" id="1121416"/>
    <lineage>
        <taxon>Bacteria</taxon>
        <taxon>Pseudomonadati</taxon>
        <taxon>Thermodesulfobacteriota</taxon>
        <taxon>Desulfobulbia</taxon>
        <taxon>Desulfobulbales</taxon>
        <taxon>Desulfocapsaceae</taxon>
        <taxon>Desulfopila</taxon>
    </lineage>
</organism>
<dbReference type="GO" id="GO:0003677">
    <property type="term" value="F:DNA binding"/>
    <property type="evidence" value="ECO:0007669"/>
    <property type="project" value="InterPro"/>
</dbReference>
<gene>
    <name evidence="2" type="ORF">SAMN02745220_01908</name>
</gene>
<evidence type="ECO:0000313" key="2">
    <source>
        <dbReference type="EMBL" id="SHO47536.1"/>
    </source>
</evidence>
<dbReference type="InterPro" id="IPR002686">
    <property type="entry name" value="Transposase_17"/>
</dbReference>
<evidence type="ECO:0000313" key="3">
    <source>
        <dbReference type="Proteomes" id="UP000184603"/>
    </source>
</evidence>
<dbReference type="SUPFAM" id="SSF143422">
    <property type="entry name" value="Transposase IS200-like"/>
    <property type="match status" value="1"/>
</dbReference>
<keyword evidence="3" id="KW-1185">Reference proteome</keyword>
<dbReference type="PANTHER" id="PTHR34322:SF2">
    <property type="entry name" value="TRANSPOSASE IS200-LIKE DOMAIN-CONTAINING PROTEIN"/>
    <property type="match status" value="1"/>
</dbReference>
<protein>
    <submittedName>
        <fullName evidence="2">Putative transposase</fullName>
    </submittedName>
</protein>
<dbReference type="AlphaFoldDB" id="A0A1M7Y542"/>
<dbReference type="GO" id="GO:0004803">
    <property type="term" value="F:transposase activity"/>
    <property type="evidence" value="ECO:0007669"/>
    <property type="project" value="InterPro"/>
</dbReference>
<dbReference type="InterPro" id="IPR036515">
    <property type="entry name" value="Transposase_17_sf"/>
</dbReference>